<protein>
    <submittedName>
        <fullName evidence="1">Uncharacterized protein</fullName>
    </submittedName>
</protein>
<dbReference type="OrthoDB" id="695262at2759"/>
<gene>
    <name evidence="1" type="ORF">PHJA_001135600</name>
</gene>
<dbReference type="AlphaFoldDB" id="A0A830BY50"/>
<name>A0A830BY50_9LAMI</name>
<comment type="caution">
    <text evidence="1">The sequence shown here is derived from an EMBL/GenBank/DDBJ whole genome shotgun (WGS) entry which is preliminary data.</text>
</comment>
<evidence type="ECO:0000313" key="1">
    <source>
        <dbReference type="EMBL" id="GFP89918.1"/>
    </source>
</evidence>
<reference evidence="1" key="1">
    <citation type="submission" date="2020-07" db="EMBL/GenBank/DDBJ databases">
        <title>Ethylene signaling mediates host invasion by parasitic plants.</title>
        <authorList>
            <person name="Yoshida S."/>
        </authorList>
    </citation>
    <scope>NUCLEOTIDE SEQUENCE</scope>
    <source>
        <strain evidence="1">Okayama</strain>
    </source>
</reference>
<dbReference type="EMBL" id="BMAC01000203">
    <property type="protein sequence ID" value="GFP89918.1"/>
    <property type="molecule type" value="Genomic_DNA"/>
</dbReference>
<sequence>MGLLPPRKCGCDEKEMHIHAVTPTAAMVSAMEENKEVVELDKEMMEKFYGGGFWRSSSRRNEVEAHY</sequence>
<evidence type="ECO:0000313" key="2">
    <source>
        <dbReference type="Proteomes" id="UP000653305"/>
    </source>
</evidence>
<proteinExistence type="predicted"/>
<dbReference type="Proteomes" id="UP000653305">
    <property type="component" value="Unassembled WGS sequence"/>
</dbReference>
<organism evidence="1 2">
    <name type="scientific">Phtheirospermum japonicum</name>
    <dbReference type="NCBI Taxonomy" id="374723"/>
    <lineage>
        <taxon>Eukaryota</taxon>
        <taxon>Viridiplantae</taxon>
        <taxon>Streptophyta</taxon>
        <taxon>Embryophyta</taxon>
        <taxon>Tracheophyta</taxon>
        <taxon>Spermatophyta</taxon>
        <taxon>Magnoliopsida</taxon>
        <taxon>eudicotyledons</taxon>
        <taxon>Gunneridae</taxon>
        <taxon>Pentapetalae</taxon>
        <taxon>asterids</taxon>
        <taxon>lamiids</taxon>
        <taxon>Lamiales</taxon>
        <taxon>Orobanchaceae</taxon>
        <taxon>Orobanchaceae incertae sedis</taxon>
        <taxon>Phtheirospermum</taxon>
    </lineage>
</organism>
<accession>A0A830BY50</accession>
<keyword evidence="2" id="KW-1185">Reference proteome</keyword>